<dbReference type="InterPro" id="IPR042625">
    <property type="entry name" value="JAM2"/>
</dbReference>
<evidence type="ECO:0000313" key="2">
    <source>
        <dbReference type="Ensembl" id="ENSEEEP00000047184.2"/>
    </source>
</evidence>
<dbReference type="Pfam" id="PF13927">
    <property type="entry name" value="Ig_3"/>
    <property type="match status" value="1"/>
</dbReference>
<reference evidence="3" key="2">
    <citation type="journal article" date="2017" name="Sci. Adv.">
        <title>A tail of two voltages: Proteomic comparison of the three electric organs of the electric eel.</title>
        <authorList>
            <person name="Traeger L.L."/>
            <person name="Sabat G."/>
            <person name="Barrett-Wilt G.A."/>
            <person name="Wells G.B."/>
            <person name="Sussman M.R."/>
        </authorList>
    </citation>
    <scope>NUCLEOTIDE SEQUENCE [LARGE SCALE GENOMIC DNA]</scope>
</reference>
<dbReference type="OMA" id="HNPRIEW"/>
<dbReference type="PROSITE" id="PS50835">
    <property type="entry name" value="IG_LIKE"/>
    <property type="match status" value="2"/>
</dbReference>
<reference evidence="3" key="1">
    <citation type="journal article" date="2014" name="Science">
        <title>Nonhuman genetics. Genomic basis for the convergent evolution of electric organs.</title>
        <authorList>
            <person name="Gallant J.R."/>
            <person name="Traeger L.L."/>
            <person name="Volkening J.D."/>
            <person name="Moffett H."/>
            <person name="Chen P.H."/>
            <person name="Novina C.D."/>
            <person name="Phillips G.N.Jr."/>
            <person name="Anand R."/>
            <person name="Wells G.B."/>
            <person name="Pinch M."/>
            <person name="Guth R."/>
            <person name="Unguez G.A."/>
            <person name="Albert J.S."/>
            <person name="Zakon H.H."/>
            <person name="Samanta M.P."/>
            <person name="Sussman M.R."/>
        </authorList>
    </citation>
    <scope>NUCLEOTIDE SEQUENCE [LARGE SCALE GENOMIC DNA]</scope>
</reference>
<dbReference type="GO" id="GO:0005886">
    <property type="term" value="C:plasma membrane"/>
    <property type="evidence" value="ECO:0007669"/>
    <property type="project" value="TreeGrafter"/>
</dbReference>
<reference evidence="2" key="3">
    <citation type="submission" date="2020-05" db="EMBL/GenBank/DDBJ databases">
        <title>Electrophorus electricus (electric eel) genome, fEleEle1, primary haplotype.</title>
        <authorList>
            <person name="Myers G."/>
            <person name="Meyer A."/>
            <person name="Fedrigo O."/>
            <person name="Formenti G."/>
            <person name="Rhie A."/>
            <person name="Tracey A."/>
            <person name="Sims Y."/>
            <person name="Jarvis E.D."/>
        </authorList>
    </citation>
    <scope>NUCLEOTIDE SEQUENCE [LARGE SCALE GENOMIC DNA]</scope>
</reference>
<dbReference type="PANTHER" id="PTHR44663">
    <property type="entry name" value="JUNCTIONAL ADHESION MOLECULE B"/>
    <property type="match status" value="1"/>
</dbReference>
<sequence>MGKPNLIQCISLPIPTVPCTMSITVTTNMPKVEVHENMNAVLSCEFQTEKDTNPRIEWKKKGKNVSFIYFDGSFKGRAKMDRATVTLHDVTVKDSGIYHCEVTARHDKICLGEVAISLSVLELAQAPSCQVPETALSGSAVELRCQDELSAPSAVYSWFKDNKLLSSAQLPGAGYSLDPKTGTLKFKSVSATDAGQYRCEASSGTGAPKSCAAQHLKIIEYFCYLYVLNLPGFCCIPNYHTNE</sequence>
<reference evidence="2" key="5">
    <citation type="submission" date="2025-09" db="UniProtKB">
        <authorList>
            <consortium name="Ensembl"/>
        </authorList>
    </citation>
    <scope>IDENTIFICATION</scope>
</reference>
<dbReference type="GO" id="GO:0098636">
    <property type="term" value="C:protein complex involved in cell adhesion"/>
    <property type="evidence" value="ECO:0007669"/>
    <property type="project" value="TreeGrafter"/>
</dbReference>
<proteinExistence type="predicted"/>
<dbReference type="GO" id="GO:0009986">
    <property type="term" value="C:cell surface"/>
    <property type="evidence" value="ECO:0007669"/>
    <property type="project" value="TreeGrafter"/>
</dbReference>
<dbReference type="GO" id="GO:0070160">
    <property type="term" value="C:tight junction"/>
    <property type="evidence" value="ECO:0007669"/>
    <property type="project" value="TreeGrafter"/>
</dbReference>
<protein>
    <recommendedName>
        <fullName evidence="1">Ig-like domain-containing protein</fullName>
    </recommendedName>
</protein>
<dbReference type="PANTHER" id="PTHR44663:SF1">
    <property type="entry name" value="JUNCTIONAL ADHESION MOLECULE 2 PRECURSOR"/>
    <property type="match status" value="1"/>
</dbReference>
<accession>A0A4W4H6T3</accession>
<dbReference type="Gene3D" id="2.60.40.10">
    <property type="entry name" value="Immunoglobulins"/>
    <property type="match status" value="2"/>
</dbReference>
<feature type="domain" description="Ig-like" evidence="1">
    <location>
        <begin position="15"/>
        <end position="117"/>
    </location>
</feature>
<dbReference type="SMART" id="SM00408">
    <property type="entry name" value="IGc2"/>
    <property type="match status" value="2"/>
</dbReference>
<dbReference type="InterPro" id="IPR007110">
    <property type="entry name" value="Ig-like_dom"/>
</dbReference>
<name>A0A4W4H6T3_ELEEL</name>
<feature type="domain" description="Ig-like" evidence="1">
    <location>
        <begin position="127"/>
        <end position="212"/>
    </location>
</feature>
<dbReference type="SMART" id="SM00409">
    <property type="entry name" value="IG"/>
    <property type="match status" value="2"/>
</dbReference>
<dbReference type="Pfam" id="PF07679">
    <property type="entry name" value="I-set"/>
    <property type="match status" value="1"/>
</dbReference>
<dbReference type="Ensembl" id="ENSEEET00000047705.2">
    <property type="protein sequence ID" value="ENSEEEP00000047184.2"/>
    <property type="gene ID" value="ENSEEEG00000022211.2"/>
</dbReference>
<dbReference type="InterPro" id="IPR013783">
    <property type="entry name" value="Ig-like_fold"/>
</dbReference>
<keyword evidence="3" id="KW-1185">Reference proteome</keyword>
<dbReference type="AlphaFoldDB" id="A0A4W4H6T3"/>
<dbReference type="InterPro" id="IPR013106">
    <property type="entry name" value="Ig_V-set"/>
</dbReference>
<dbReference type="GeneTree" id="ENSGT00940000165208"/>
<dbReference type="InterPro" id="IPR036179">
    <property type="entry name" value="Ig-like_dom_sf"/>
</dbReference>
<evidence type="ECO:0000313" key="3">
    <source>
        <dbReference type="Proteomes" id="UP000314983"/>
    </source>
</evidence>
<evidence type="ECO:0000259" key="1">
    <source>
        <dbReference type="PROSITE" id="PS50835"/>
    </source>
</evidence>
<dbReference type="InterPro" id="IPR003598">
    <property type="entry name" value="Ig_sub2"/>
</dbReference>
<organism evidence="2 3">
    <name type="scientific">Electrophorus electricus</name>
    <name type="common">Electric eel</name>
    <name type="synonym">Gymnotus electricus</name>
    <dbReference type="NCBI Taxonomy" id="8005"/>
    <lineage>
        <taxon>Eukaryota</taxon>
        <taxon>Metazoa</taxon>
        <taxon>Chordata</taxon>
        <taxon>Craniata</taxon>
        <taxon>Vertebrata</taxon>
        <taxon>Euteleostomi</taxon>
        <taxon>Actinopterygii</taxon>
        <taxon>Neopterygii</taxon>
        <taxon>Teleostei</taxon>
        <taxon>Ostariophysi</taxon>
        <taxon>Gymnotiformes</taxon>
        <taxon>Gymnotoidei</taxon>
        <taxon>Gymnotidae</taxon>
        <taxon>Electrophorus</taxon>
    </lineage>
</organism>
<dbReference type="STRING" id="8005.ENSEEEP00000047184"/>
<dbReference type="Proteomes" id="UP000314983">
    <property type="component" value="Chromosome 25"/>
</dbReference>
<dbReference type="InterPro" id="IPR003599">
    <property type="entry name" value="Ig_sub"/>
</dbReference>
<dbReference type="GO" id="GO:0007159">
    <property type="term" value="P:leukocyte cell-cell adhesion"/>
    <property type="evidence" value="ECO:0007669"/>
    <property type="project" value="TreeGrafter"/>
</dbReference>
<dbReference type="SMART" id="SM00406">
    <property type="entry name" value="IGv"/>
    <property type="match status" value="1"/>
</dbReference>
<dbReference type="InterPro" id="IPR013098">
    <property type="entry name" value="Ig_I-set"/>
</dbReference>
<reference evidence="2" key="4">
    <citation type="submission" date="2025-08" db="UniProtKB">
        <authorList>
            <consortium name="Ensembl"/>
        </authorList>
    </citation>
    <scope>IDENTIFICATION</scope>
</reference>
<dbReference type="SUPFAM" id="SSF48726">
    <property type="entry name" value="Immunoglobulin"/>
    <property type="match status" value="2"/>
</dbReference>